<evidence type="ECO:0000259" key="1">
    <source>
        <dbReference type="PROSITE" id="PS50995"/>
    </source>
</evidence>
<dbReference type="PRINTS" id="PR00598">
    <property type="entry name" value="HTHMARR"/>
</dbReference>
<comment type="caution">
    <text evidence="2">The sequence shown here is derived from an EMBL/GenBank/DDBJ whole genome shotgun (WGS) entry which is preliminary data.</text>
</comment>
<dbReference type="InterPro" id="IPR036390">
    <property type="entry name" value="WH_DNA-bd_sf"/>
</dbReference>
<dbReference type="GO" id="GO:0003700">
    <property type="term" value="F:DNA-binding transcription factor activity"/>
    <property type="evidence" value="ECO:0007669"/>
    <property type="project" value="InterPro"/>
</dbReference>
<name>A0A845AA33_9SPHN</name>
<protein>
    <submittedName>
        <fullName evidence="2">MarR family transcriptional regulator</fullName>
    </submittedName>
</protein>
<gene>
    <name evidence="2" type="ORF">GRI39_09190</name>
</gene>
<evidence type="ECO:0000313" key="3">
    <source>
        <dbReference type="Proteomes" id="UP000460561"/>
    </source>
</evidence>
<dbReference type="OrthoDB" id="7859599at2"/>
<sequence>MDKIEGLNDIVGFHIRLAHGAVNRHFTETFADLDLTQKQVSVLWLTDDHPGISQIDLGRELQMDRATTMTIVNRLQQRDFIRRERSLTDGRKQALHLTDEGRTALSAAKQCIAQHEAWLKSRLKPSEIEKLVEMLSRIHD</sequence>
<dbReference type="SUPFAM" id="SSF46785">
    <property type="entry name" value="Winged helix' DNA-binding domain"/>
    <property type="match status" value="1"/>
</dbReference>
<evidence type="ECO:0000313" key="2">
    <source>
        <dbReference type="EMBL" id="MXP26209.1"/>
    </source>
</evidence>
<proteinExistence type="predicted"/>
<dbReference type="InterPro" id="IPR039422">
    <property type="entry name" value="MarR/SlyA-like"/>
</dbReference>
<organism evidence="2 3">
    <name type="scientific">Altericroceibacterium indicum</name>
    <dbReference type="NCBI Taxonomy" id="374177"/>
    <lineage>
        <taxon>Bacteria</taxon>
        <taxon>Pseudomonadati</taxon>
        <taxon>Pseudomonadota</taxon>
        <taxon>Alphaproteobacteria</taxon>
        <taxon>Sphingomonadales</taxon>
        <taxon>Erythrobacteraceae</taxon>
        <taxon>Altericroceibacterium</taxon>
    </lineage>
</organism>
<dbReference type="Gene3D" id="1.10.10.10">
    <property type="entry name" value="Winged helix-like DNA-binding domain superfamily/Winged helix DNA-binding domain"/>
    <property type="match status" value="1"/>
</dbReference>
<dbReference type="PANTHER" id="PTHR33164">
    <property type="entry name" value="TRANSCRIPTIONAL REGULATOR, MARR FAMILY"/>
    <property type="match status" value="1"/>
</dbReference>
<reference evidence="2 3" key="1">
    <citation type="submission" date="2019-12" db="EMBL/GenBank/DDBJ databases">
        <title>Genomic-based taxomic classification of the family Erythrobacteraceae.</title>
        <authorList>
            <person name="Xu L."/>
        </authorList>
    </citation>
    <scope>NUCLEOTIDE SEQUENCE [LARGE SCALE GENOMIC DNA]</scope>
    <source>
        <strain evidence="2 3">DSM 18604</strain>
    </source>
</reference>
<dbReference type="InterPro" id="IPR000835">
    <property type="entry name" value="HTH_MarR-typ"/>
</dbReference>
<dbReference type="AlphaFoldDB" id="A0A845AA33"/>
<accession>A0A845AA33</accession>
<dbReference type="Pfam" id="PF12802">
    <property type="entry name" value="MarR_2"/>
    <property type="match status" value="1"/>
</dbReference>
<dbReference type="Proteomes" id="UP000460561">
    <property type="component" value="Unassembled WGS sequence"/>
</dbReference>
<feature type="domain" description="HTH marR-type" evidence="1">
    <location>
        <begin position="1"/>
        <end position="140"/>
    </location>
</feature>
<dbReference type="RefSeq" id="WP_160739723.1">
    <property type="nucleotide sequence ID" value="NZ_WTYQ01000003.1"/>
</dbReference>
<dbReference type="GO" id="GO:0006950">
    <property type="term" value="P:response to stress"/>
    <property type="evidence" value="ECO:0007669"/>
    <property type="project" value="TreeGrafter"/>
</dbReference>
<dbReference type="SMART" id="SM00347">
    <property type="entry name" value="HTH_MARR"/>
    <property type="match status" value="1"/>
</dbReference>
<dbReference type="PANTHER" id="PTHR33164:SF43">
    <property type="entry name" value="HTH-TYPE TRANSCRIPTIONAL REPRESSOR YETL"/>
    <property type="match status" value="1"/>
</dbReference>
<dbReference type="InterPro" id="IPR036388">
    <property type="entry name" value="WH-like_DNA-bd_sf"/>
</dbReference>
<dbReference type="EMBL" id="WTYQ01000003">
    <property type="protein sequence ID" value="MXP26209.1"/>
    <property type="molecule type" value="Genomic_DNA"/>
</dbReference>
<keyword evidence="3" id="KW-1185">Reference proteome</keyword>
<dbReference type="PROSITE" id="PS50995">
    <property type="entry name" value="HTH_MARR_2"/>
    <property type="match status" value="1"/>
</dbReference>